<dbReference type="EMBL" id="QZFU01000045">
    <property type="protein sequence ID" value="RJO69339.1"/>
    <property type="molecule type" value="Genomic_DNA"/>
</dbReference>
<sequence length="212" mass="21873">MLIGAGVLAFAVLIVVLGVINPPRPDPVLTDRLGPDRGQRISEYLAQSGNSLQGSDGDQHWALVSLTEYLTPQQIPATAGGLRISAVIQHVPIPRVQTPVVTVSVPAGDAAAVATAQAAAGLIQSRTTGDDRSARVIAVAANRLRGDCACTAGLIVRGTLPALRELATHNGIRGVQALPADAVWGKFAVIPLLPEWTDTAAPGPDDGLVPEN</sequence>
<dbReference type="AlphaFoldDB" id="A0A3A4JTM3"/>
<gene>
    <name evidence="1" type="ORF">D5S18_31325</name>
</gene>
<keyword evidence="2" id="KW-1185">Reference proteome</keyword>
<comment type="caution">
    <text evidence="1">The sequence shown here is derived from an EMBL/GenBank/DDBJ whole genome shotgun (WGS) entry which is preliminary data.</text>
</comment>
<evidence type="ECO:0000313" key="1">
    <source>
        <dbReference type="EMBL" id="RJO69339.1"/>
    </source>
</evidence>
<accession>A0A3A4JTM3</accession>
<proteinExistence type="predicted"/>
<dbReference type="Proteomes" id="UP000266677">
    <property type="component" value="Unassembled WGS sequence"/>
</dbReference>
<protein>
    <submittedName>
        <fullName evidence="1">Uncharacterized protein</fullName>
    </submittedName>
</protein>
<evidence type="ECO:0000313" key="2">
    <source>
        <dbReference type="Proteomes" id="UP000266677"/>
    </source>
</evidence>
<organism evidence="1 2">
    <name type="scientific">Nocardia panacis</name>
    <dbReference type="NCBI Taxonomy" id="2340916"/>
    <lineage>
        <taxon>Bacteria</taxon>
        <taxon>Bacillati</taxon>
        <taxon>Actinomycetota</taxon>
        <taxon>Actinomycetes</taxon>
        <taxon>Mycobacteriales</taxon>
        <taxon>Nocardiaceae</taxon>
        <taxon>Nocardia</taxon>
    </lineage>
</organism>
<reference evidence="1 2" key="1">
    <citation type="submission" date="2018-09" db="EMBL/GenBank/DDBJ databases">
        <title>YIM PH21274 draft genome.</title>
        <authorList>
            <person name="Miao C."/>
        </authorList>
    </citation>
    <scope>NUCLEOTIDE SEQUENCE [LARGE SCALE GENOMIC DNA]</scope>
    <source>
        <strain evidence="1 2">YIM PH 21724</strain>
    </source>
</reference>
<dbReference type="OrthoDB" id="4775484at2"/>
<name>A0A3A4JTM3_9NOCA</name>